<evidence type="ECO:0000313" key="10">
    <source>
        <dbReference type="WBParaSite" id="ALUE_0000538401-mRNA-1"/>
    </source>
</evidence>
<dbReference type="GO" id="GO:0000166">
    <property type="term" value="F:nucleotide binding"/>
    <property type="evidence" value="ECO:0007669"/>
    <property type="project" value="UniProtKB-KW"/>
</dbReference>
<evidence type="ECO:0000313" key="9">
    <source>
        <dbReference type="Proteomes" id="UP000036681"/>
    </source>
</evidence>
<dbReference type="AlphaFoldDB" id="A0A0M3HSE9"/>
<dbReference type="InterPro" id="IPR036412">
    <property type="entry name" value="HAD-like_sf"/>
</dbReference>
<keyword evidence="6" id="KW-0378">Hydrolase</keyword>
<dbReference type="Gene3D" id="3.40.50.1000">
    <property type="entry name" value="HAD superfamily/HAD-like"/>
    <property type="match status" value="2"/>
</dbReference>
<dbReference type="PANTHER" id="PTHR13045">
    <property type="entry name" value="5'-NUCLEOTIDASE"/>
    <property type="match status" value="1"/>
</dbReference>
<dbReference type="Proteomes" id="UP000036681">
    <property type="component" value="Unplaced"/>
</dbReference>
<evidence type="ECO:0000256" key="8">
    <source>
        <dbReference type="ARBA" id="ARBA00023080"/>
    </source>
</evidence>
<dbReference type="PANTHER" id="PTHR13045:SF0">
    <property type="entry name" value="7-METHYLGUANOSINE PHOSPHATE-SPECIFIC 5'-NUCLEOTIDASE"/>
    <property type="match status" value="1"/>
</dbReference>
<organism evidence="9 10">
    <name type="scientific">Ascaris lumbricoides</name>
    <name type="common">Giant roundworm</name>
    <dbReference type="NCBI Taxonomy" id="6252"/>
    <lineage>
        <taxon>Eukaryota</taxon>
        <taxon>Metazoa</taxon>
        <taxon>Ecdysozoa</taxon>
        <taxon>Nematoda</taxon>
        <taxon>Chromadorea</taxon>
        <taxon>Rhabditida</taxon>
        <taxon>Spirurina</taxon>
        <taxon>Ascaridomorpha</taxon>
        <taxon>Ascaridoidea</taxon>
        <taxon>Ascarididae</taxon>
        <taxon>Ascaris</taxon>
    </lineage>
</organism>
<comment type="similarity">
    <text evidence="2">Belongs to the pyrimidine 5'-nucleotidase family.</text>
</comment>
<keyword evidence="5" id="KW-0547">Nucleotide-binding</keyword>
<keyword evidence="9" id="KW-1185">Reference proteome</keyword>
<keyword evidence="8" id="KW-0546">Nucleotide metabolism</keyword>
<keyword evidence="7" id="KW-0460">Magnesium</keyword>
<comment type="catalytic activity">
    <reaction evidence="1">
        <text>a ribonucleoside 5'-phosphate + H2O = a ribonucleoside + phosphate</text>
        <dbReference type="Rhea" id="RHEA:12484"/>
        <dbReference type="ChEBI" id="CHEBI:15377"/>
        <dbReference type="ChEBI" id="CHEBI:18254"/>
        <dbReference type="ChEBI" id="CHEBI:43474"/>
        <dbReference type="ChEBI" id="CHEBI:58043"/>
        <dbReference type="EC" id="3.1.3.5"/>
    </reaction>
</comment>
<name>A0A0M3HSE9_ASCLU</name>
<dbReference type="WBParaSite" id="ALUE_0000538401-mRNA-1">
    <property type="protein sequence ID" value="ALUE_0000538401-mRNA-1"/>
    <property type="gene ID" value="ALUE_0000538401"/>
</dbReference>
<evidence type="ECO:0000256" key="3">
    <source>
        <dbReference type="ARBA" id="ARBA00012643"/>
    </source>
</evidence>
<evidence type="ECO:0000256" key="5">
    <source>
        <dbReference type="ARBA" id="ARBA00022741"/>
    </source>
</evidence>
<dbReference type="GO" id="GO:0008253">
    <property type="term" value="F:5'-nucleotidase activity"/>
    <property type="evidence" value="ECO:0007669"/>
    <property type="project" value="UniProtKB-EC"/>
</dbReference>
<dbReference type="InterPro" id="IPR006434">
    <property type="entry name" value="Pyrimidine_nucleotidase_eu"/>
</dbReference>
<evidence type="ECO:0000256" key="1">
    <source>
        <dbReference type="ARBA" id="ARBA00000815"/>
    </source>
</evidence>
<dbReference type="GO" id="GO:0009117">
    <property type="term" value="P:nucleotide metabolic process"/>
    <property type="evidence" value="ECO:0007669"/>
    <property type="project" value="UniProtKB-KW"/>
</dbReference>
<reference evidence="10" key="1">
    <citation type="submission" date="2017-02" db="UniProtKB">
        <authorList>
            <consortium name="WormBaseParasite"/>
        </authorList>
    </citation>
    <scope>IDENTIFICATION</scope>
</reference>
<evidence type="ECO:0000256" key="4">
    <source>
        <dbReference type="ARBA" id="ARBA00022723"/>
    </source>
</evidence>
<dbReference type="InterPro" id="IPR023214">
    <property type="entry name" value="HAD_sf"/>
</dbReference>
<evidence type="ECO:0000256" key="6">
    <source>
        <dbReference type="ARBA" id="ARBA00022801"/>
    </source>
</evidence>
<dbReference type="EC" id="3.1.3.5" evidence="3"/>
<evidence type="ECO:0000256" key="2">
    <source>
        <dbReference type="ARBA" id="ARBA00008389"/>
    </source>
</evidence>
<accession>A0A0M3HSE9</accession>
<sequence length="464" mass="52541">MLRSMKRLHVTPARRRADVLQHSRLLNIHSLVDSFAARITNYYPAPLHDYDTSPFDSYNFHYRVTALDIQRIKQVMEALLNNPKVRMRDPSVVERKLKLLIEGGIDKLIVISDFDYTLSRFHDASGVKCWTTHGIFDAPSTISSDLGNKVALLKAKYLPIEFDPHMSIAEKTPHMENWRAYLFLCHHYTVVFGVSARNPRRKWKTAHSLIVDAKFTRQAMEDFVQASKIEFRDEAEAMISDLHRQHVPLIIFSAGIGNVIDTFFRKKLGMMPNNVHIISNMMDFDDEGVVTGFREPLIHTFCKNGSVVKRKRSFFREATARTNVLLMGDSLGDLNMDVGVDGEIVALKIGFLNFNVDALLDNFLGGYDIVLIDDQTVHVARNIVDLIAESRVTHSQNPYSMSHTVGELVVDVTVGSFGKEIWCKSPVIMSNTSCRIEVTEEDQQRGGMDDTEKAAHAVVTDVTV</sequence>
<dbReference type="SUPFAM" id="SSF56784">
    <property type="entry name" value="HAD-like"/>
    <property type="match status" value="1"/>
</dbReference>
<protein>
    <recommendedName>
        <fullName evidence="3">5'-nucleotidase</fullName>
        <ecNumber evidence="3">3.1.3.5</ecNumber>
    </recommendedName>
</protein>
<keyword evidence="4" id="KW-0479">Metal-binding</keyword>
<dbReference type="GO" id="GO:0000287">
    <property type="term" value="F:magnesium ion binding"/>
    <property type="evidence" value="ECO:0007669"/>
    <property type="project" value="InterPro"/>
</dbReference>
<dbReference type="GO" id="GO:0005737">
    <property type="term" value="C:cytoplasm"/>
    <property type="evidence" value="ECO:0007669"/>
    <property type="project" value="InterPro"/>
</dbReference>
<proteinExistence type="inferred from homology"/>
<evidence type="ECO:0000256" key="7">
    <source>
        <dbReference type="ARBA" id="ARBA00022842"/>
    </source>
</evidence>
<dbReference type="Pfam" id="PF05822">
    <property type="entry name" value="UMPH-1"/>
    <property type="match status" value="2"/>
</dbReference>